<keyword evidence="2" id="KW-1185">Reference proteome</keyword>
<name>A0A3N6UQ80_9GAMM</name>
<gene>
    <name evidence="1" type="ORF">EB241_10145</name>
</gene>
<evidence type="ECO:0000313" key="2">
    <source>
        <dbReference type="Proteomes" id="UP000279457"/>
    </source>
</evidence>
<evidence type="ECO:0000313" key="1">
    <source>
        <dbReference type="EMBL" id="RQM38119.1"/>
    </source>
</evidence>
<dbReference type="AlphaFoldDB" id="A0A3N6UQ80"/>
<dbReference type="EMBL" id="RHHM01000007">
    <property type="protein sequence ID" value="RQM38119.1"/>
    <property type="molecule type" value="Genomic_DNA"/>
</dbReference>
<protein>
    <submittedName>
        <fullName evidence="1">Uncharacterized protein</fullName>
    </submittedName>
</protein>
<proteinExistence type="predicted"/>
<comment type="caution">
    <text evidence="1">The sequence shown here is derived from an EMBL/GenBank/DDBJ whole genome shotgun (WGS) entry which is preliminary data.</text>
</comment>
<dbReference type="Proteomes" id="UP000279457">
    <property type="component" value="Unassembled WGS sequence"/>
</dbReference>
<sequence length="117" mass="13148">MPFLPAQWAHHQLELLPTEQNNQLYLYSASDVIGALDVLKLGVNGTVCNFPYMRFGGWKVPVYYYSLPAAADNWWTICLCRALSCANGSTYKTQLIFSDGAYWRPLEEPSTYLSGSA</sequence>
<organism evidence="1 2">
    <name type="scientific">Erwinia psidii</name>
    <dbReference type="NCBI Taxonomy" id="69224"/>
    <lineage>
        <taxon>Bacteria</taxon>
        <taxon>Pseudomonadati</taxon>
        <taxon>Pseudomonadota</taxon>
        <taxon>Gammaproteobacteria</taxon>
        <taxon>Enterobacterales</taxon>
        <taxon>Erwiniaceae</taxon>
        <taxon>Erwinia</taxon>
    </lineage>
</organism>
<reference evidence="1 2" key="1">
    <citation type="submission" date="2018-10" db="EMBL/GenBank/DDBJ databases">
        <title>Draft genome sequence for the type isolate of Erwinia psidii, agent causal of bacterial blight in guava (Psidium guajava) and wilt and die-back of Eucalyptus spp.</title>
        <authorList>
            <person name="Hermenegildo P.S."/>
            <person name="Santos S.A."/>
            <person name="Guimaraes L.M.S."/>
            <person name="Vidigal P.M.P."/>
            <person name="Pereira I.C."/>
            <person name="Badel J.L."/>
            <person name="Alfenas-Zerbini P."/>
            <person name="Ferreira M.A.S.V."/>
            <person name="Alfenas A.C."/>
        </authorList>
    </citation>
    <scope>NUCLEOTIDE SEQUENCE [LARGE SCALE GENOMIC DNA]</scope>
    <source>
        <strain evidence="1 2">IBSBF 435</strain>
    </source>
</reference>
<accession>A0A3N6UQ80</accession>